<accession>A0AA37UCS9</accession>
<evidence type="ECO:0000259" key="5">
    <source>
        <dbReference type="Pfam" id="PF07859"/>
    </source>
</evidence>
<dbReference type="Proteomes" id="UP001157160">
    <property type="component" value="Unassembled WGS sequence"/>
</dbReference>
<protein>
    <recommendedName>
        <fullName evidence="5">Alpha/beta hydrolase fold-3 domain-containing protein</fullName>
    </recommendedName>
</protein>
<feature type="compositionally biased region" description="Low complexity" evidence="4">
    <location>
        <begin position="188"/>
        <end position="201"/>
    </location>
</feature>
<evidence type="ECO:0000256" key="3">
    <source>
        <dbReference type="PROSITE-ProRule" id="PRU10038"/>
    </source>
</evidence>
<dbReference type="Pfam" id="PF07859">
    <property type="entry name" value="Abhydrolase_3"/>
    <property type="match status" value="1"/>
</dbReference>
<name>A0AA37UCS9_9MICO</name>
<dbReference type="InterPro" id="IPR050300">
    <property type="entry name" value="GDXG_lipolytic_enzyme"/>
</dbReference>
<organism evidence="6 7">
    <name type="scientific">Arenivirga flava</name>
    <dbReference type="NCBI Taxonomy" id="1930060"/>
    <lineage>
        <taxon>Bacteria</taxon>
        <taxon>Bacillati</taxon>
        <taxon>Actinomycetota</taxon>
        <taxon>Actinomycetes</taxon>
        <taxon>Micrococcales</taxon>
        <taxon>Microbacteriaceae</taxon>
        <taxon>Arenivirga</taxon>
    </lineage>
</organism>
<sequence length="210" mass="22884">MPATILYLHGGAYVHPLVAPHWWIVDRLVRVSGATVIVPQYELAPHGSVEEAFALLDELARRVHGRLVLAGDSAGAGLALAWTQRRRDAGERLPDALQLFSPWLDTTMTNPGIAALEPDPMLDRERLIASARSWARDRALDDPLISPGLGDLAGLPPTVVHQGGRDLLHPDALRFGRRAAPRAVRWRCAATPTASTTSSPRGGRRRRGRC</sequence>
<reference evidence="6 7" key="1">
    <citation type="journal article" date="2014" name="Int. J. Syst. Evol. Microbiol.">
        <title>Complete genome sequence of Corynebacterium casei LMG S-19264T (=DSM 44701T), isolated from a smear-ripened cheese.</title>
        <authorList>
            <consortium name="US DOE Joint Genome Institute (JGI-PGF)"/>
            <person name="Walter F."/>
            <person name="Albersmeier A."/>
            <person name="Kalinowski J."/>
            <person name="Ruckert C."/>
        </authorList>
    </citation>
    <scope>NUCLEOTIDE SEQUENCE [LARGE SCALE GENOMIC DNA]</scope>
    <source>
        <strain evidence="6 7">NBRC 112289</strain>
    </source>
</reference>
<evidence type="ECO:0000313" key="7">
    <source>
        <dbReference type="Proteomes" id="UP001157160"/>
    </source>
</evidence>
<dbReference type="InterPro" id="IPR029058">
    <property type="entry name" value="AB_hydrolase_fold"/>
</dbReference>
<dbReference type="PANTHER" id="PTHR48081">
    <property type="entry name" value="AB HYDROLASE SUPERFAMILY PROTEIN C4A8.06C"/>
    <property type="match status" value="1"/>
</dbReference>
<dbReference type="EMBL" id="BSUL01000001">
    <property type="protein sequence ID" value="GMA28209.1"/>
    <property type="molecule type" value="Genomic_DNA"/>
</dbReference>
<proteinExistence type="inferred from homology"/>
<gene>
    <name evidence="6" type="ORF">GCM10025874_14620</name>
</gene>
<keyword evidence="7" id="KW-1185">Reference proteome</keyword>
<comment type="similarity">
    <text evidence="1">Belongs to the 'GDXG' lipolytic enzyme family.</text>
</comment>
<dbReference type="RefSeq" id="WP_284231557.1">
    <property type="nucleotide sequence ID" value="NZ_BSUL01000001.1"/>
</dbReference>
<evidence type="ECO:0000256" key="1">
    <source>
        <dbReference type="ARBA" id="ARBA00010515"/>
    </source>
</evidence>
<evidence type="ECO:0000313" key="6">
    <source>
        <dbReference type="EMBL" id="GMA28209.1"/>
    </source>
</evidence>
<evidence type="ECO:0000256" key="4">
    <source>
        <dbReference type="SAM" id="MobiDB-lite"/>
    </source>
</evidence>
<dbReference type="InterPro" id="IPR013094">
    <property type="entry name" value="AB_hydrolase_3"/>
</dbReference>
<dbReference type="InterPro" id="IPR033140">
    <property type="entry name" value="Lipase_GDXG_put_SER_AS"/>
</dbReference>
<dbReference type="PROSITE" id="PS01174">
    <property type="entry name" value="LIPASE_GDXG_SER"/>
    <property type="match status" value="1"/>
</dbReference>
<dbReference type="AlphaFoldDB" id="A0AA37UCS9"/>
<feature type="active site" evidence="3">
    <location>
        <position position="73"/>
    </location>
</feature>
<comment type="caution">
    <text evidence="6">The sequence shown here is derived from an EMBL/GenBank/DDBJ whole genome shotgun (WGS) entry which is preliminary data.</text>
</comment>
<dbReference type="Gene3D" id="3.40.50.1820">
    <property type="entry name" value="alpha/beta hydrolase"/>
    <property type="match status" value="1"/>
</dbReference>
<dbReference type="GO" id="GO:0016787">
    <property type="term" value="F:hydrolase activity"/>
    <property type="evidence" value="ECO:0007669"/>
    <property type="project" value="UniProtKB-KW"/>
</dbReference>
<feature type="domain" description="Alpha/beta hydrolase fold-3" evidence="5">
    <location>
        <begin position="5"/>
        <end position="186"/>
    </location>
</feature>
<keyword evidence="2" id="KW-0378">Hydrolase</keyword>
<dbReference type="SUPFAM" id="SSF53474">
    <property type="entry name" value="alpha/beta-Hydrolases"/>
    <property type="match status" value="1"/>
</dbReference>
<evidence type="ECO:0000256" key="2">
    <source>
        <dbReference type="ARBA" id="ARBA00022801"/>
    </source>
</evidence>
<feature type="region of interest" description="Disordered" evidence="4">
    <location>
        <begin position="188"/>
        <end position="210"/>
    </location>
</feature>
<dbReference type="PANTHER" id="PTHR48081:SF8">
    <property type="entry name" value="ALPHA_BETA HYDROLASE FOLD-3 DOMAIN-CONTAINING PROTEIN-RELATED"/>
    <property type="match status" value="1"/>
</dbReference>